<dbReference type="Proteomes" id="UP000000763">
    <property type="component" value="Chromosome 1"/>
</dbReference>
<protein>
    <submittedName>
        <fullName evidence="2">Uncharacterized protein</fullName>
    </submittedName>
</protein>
<feature type="compositionally biased region" description="Gly residues" evidence="1">
    <location>
        <begin position="1"/>
        <end position="10"/>
    </location>
</feature>
<sequence>MGGRDAGGQRAGWPTACRRGGPGGLEDSQAARRPGRRGGAVLGGGAAGEVPGGLVAGFICDEFVIRICVFDLCVM</sequence>
<evidence type="ECO:0000313" key="4">
    <source>
        <dbReference type="Proteomes" id="UP000000763"/>
    </source>
</evidence>
<accession>Q8RV52</accession>
<evidence type="ECO:0000313" key="3">
    <source>
        <dbReference type="EMBL" id="BAB90700.1"/>
    </source>
</evidence>
<dbReference type="EMBL" id="AP004233">
    <property type="protein sequence ID" value="BAB89267.1"/>
    <property type="molecule type" value="Genomic_DNA"/>
</dbReference>
<proteinExistence type="predicted"/>
<reference evidence="4" key="3">
    <citation type="journal article" date="2008" name="Nucleic Acids Res.">
        <title>The rice annotation project database (RAP-DB): 2008 update.</title>
        <authorList>
            <consortium name="The rice annotation project (RAP)"/>
        </authorList>
    </citation>
    <scope>GENOME REANNOTATION</scope>
    <source>
        <strain evidence="4">cv. Nipponbare</strain>
    </source>
</reference>
<feature type="region of interest" description="Disordered" evidence="1">
    <location>
        <begin position="1"/>
        <end position="42"/>
    </location>
</feature>
<gene>
    <name evidence="3" type="ORF">OSJNBa0051H17.11</name>
    <name evidence="2" type="ORF">OSJNBa0065J17.32</name>
</gene>
<organism evidence="2">
    <name type="scientific">Oryza sativa subsp. japonica</name>
    <name type="common">Rice</name>
    <dbReference type="NCBI Taxonomy" id="39947"/>
    <lineage>
        <taxon>Eukaryota</taxon>
        <taxon>Viridiplantae</taxon>
        <taxon>Streptophyta</taxon>
        <taxon>Embryophyta</taxon>
        <taxon>Tracheophyta</taxon>
        <taxon>Spermatophyta</taxon>
        <taxon>Magnoliopsida</taxon>
        <taxon>Liliopsida</taxon>
        <taxon>Poales</taxon>
        <taxon>Poaceae</taxon>
        <taxon>BOP clade</taxon>
        <taxon>Oryzoideae</taxon>
        <taxon>Oryzeae</taxon>
        <taxon>Oryzinae</taxon>
        <taxon>Oryza</taxon>
        <taxon>Oryza sativa</taxon>
    </lineage>
</organism>
<evidence type="ECO:0000313" key="2">
    <source>
        <dbReference type="EMBL" id="BAB89267.1"/>
    </source>
</evidence>
<evidence type="ECO:0000256" key="1">
    <source>
        <dbReference type="SAM" id="MobiDB-lite"/>
    </source>
</evidence>
<dbReference type="AlphaFoldDB" id="Q8RV52"/>
<reference evidence="4" key="2">
    <citation type="journal article" date="2005" name="Nature">
        <title>The map-based sequence of the rice genome.</title>
        <authorList>
            <consortium name="International rice genome sequencing project (IRGSP)"/>
            <person name="Matsumoto T."/>
            <person name="Wu J."/>
            <person name="Kanamori H."/>
            <person name="Katayose Y."/>
            <person name="Fujisawa M."/>
            <person name="Namiki N."/>
            <person name="Mizuno H."/>
            <person name="Yamamoto K."/>
            <person name="Antonio B.A."/>
            <person name="Baba T."/>
            <person name="Sakata K."/>
            <person name="Nagamura Y."/>
            <person name="Aoki H."/>
            <person name="Arikawa K."/>
            <person name="Arita K."/>
            <person name="Bito T."/>
            <person name="Chiden Y."/>
            <person name="Fujitsuka N."/>
            <person name="Fukunaka R."/>
            <person name="Hamada M."/>
            <person name="Harada C."/>
            <person name="Hayashi A."/>
            <person name="Hijishita S."/>
            <person name="Honda M."/>
            <person name="Hosokawa S."/>
            <person name="Ichikawa Y."/>
            <person name="Idonuma A."/>
            <person name="Iijima M."/>
            <person name="Ikeda M."/>
            <person name="Ikeno M."/>
            <person name="Ito K."/>
            <person name="Ito S."/>
            <person name="Ito T."/>
            <person name="Ito Y."/>
            <person name="Ito Y."/>
            <person name="Iwabuchi A."/>
            <person name="Kamiya K."/>
            <person name="Karasawa W."/>
            <person name="Kurita K."/>
            <person name="Katagiri S."/>
            <person name="Kikuta A."/>
            <person name="Kobayashi H."/>
            <person name="Kobayashi N."/>
            <person name="Machita K."/>
            <person name="Maehara T."/>
            <person name="Masukawa M."/>
            <person name="Mizubayashi T."/>
            <person name="Mukai Y."/>
            <person name="Nagasaki H."/>
            <person name="Nagata Y."/>
            <person name="Naito S."/>
            <person name="Nakashima M."/>
            <person name="Nakama Y."/>
            <person name="Nakamichi Y."/>
            <person name="Nakamura M."/>
            <person name="Meguro A."/>
            <person name="Negishi M."/>
            <person name="Ohta I."/>
            <person name="Ohta T."/>
            <person name="Okamoto M."/>
            <person name="Ono N."/>
            <person name="Saji S."/>
            <person name="Sakaguchi M."/>
            <person name="Sakai K."/>
            <person name="Shibata M."/>
            <person name="Shimokawa T."/>
            <person name="Song J."/>
            <person name="Takazaki Y."/>
            <person name="Terasawa K."/>
            <person name="Tsugane M."/>
            <person name="Tsuji K."/>
            <person name="Ueda S."/>
            <person name="Waki K."/>
            <person name="Yamagata H."/>
            <person name="Yamamoto M."/>
            <person name="Yamamoto S."/>
            <person name="Yamane H."/>
            <person name="Yoshiki S."/>
            <person name="Yoshihara R."/>
            <person name="Yukawa K."/>
            <person name="Zhong H."/>
            <person name="Yano M."/>
            <person name="Yuan Q."/>
            <person name="Ouyang S."/>
            <person name="Liu J."/>
            <person name="Jones K.M."/>
            <person name="Gansberger K."/>
            <person name="Moffat K."/>
            <person name="Hill J."/>
            <person name="Bera J."/>
            <person name="Fadrosh D."/>
            <person name="Jin S."/>
            <person name="Johri S."/>
            <person name="Kim M."/>
            <person name="Overton L."/>
            <person name="Reardon M."/>
            <person name="Tsitrin T."/>
            <person name="Vuong H."/>
            <person name="Weaver B."/>
            <person name="Ciecko A."/>
            <person name="Tallon L."/>
            <person name="Jackson J."/>
            <person name="Pai G."/>
            <person name="Aken S.V."/>
            <person name="Utterback T."/>
            <person name="Reidmuller S."/>
            <person name="Feldblyum T."/>
            <person name="Hsiao J."/>
            <person name="Zismann V."/>
            <person name="Iobst S."/>
            <person name="de Vazeille A.R."/>
            <person name="Buell C.R."/>
            <person name="Ying K."/>
            <person name="Li Y."/>
            <person name="Lu T."/>
            <person name="Huang Y."/>
            <person name="Zhao Q."/>
            <person name="Feng Q."/>
            <person name="Zhang L."/>
            <person name="Zhu J."/>
            <person name="Weng Q."/>
            <person name="Mu J."/>
            <person name="Lu Y."/>
            <person name="Fan D."/>
            <person name="Liu Y."/>
            <person name="Guan J."/>
            <person name="Zhang Y."/>
            <person name="Yu S."/>
            <person name="Liu X."/>
            <person name="Zhang Y."/>
            <person name="Hong G."/>
            <person name="Han B."/>
            <person name="Choisne N."/>
            <person name="Demange N."/>
            <person name="Orjeda G."/>
            <person name="Samain S."/>
            <person name="Cattolico L."/>
            <person name="Pelletier E."/>
            <person name="Couloux A."/>
            <person name="Segurens B."/>
            <person name="Wincker P."/>
            <person name="D'Hont A."/>
            <person name="Scarpelli C."/>
            <person name="Weissenbach J."/>
            <person name="Salanoubat M."/>
            <person name="Quetier F."/>
            <person name="Yu Y."/>
            <person name="Kim H.R."/>
            <person name="Rambo T."/>
            <person name="Currie J."/>
            <person name="Collura K."/>
            <person name="Luo M."/>
            <person name="Yang T."/>
            <person name="Ammiraju J.S.S."/>
            <person name="Engler F."/>
            <person name="Soderlund C."/>
            <person name="Wing R.A."/>
            <person name="Palmer L.E."/>
            <person name="de la Bastide M."/>
            <person name="Spiegel L."/>
            <person name="Nascimento L."/>
            <person name="Zutavern T."/>
            <person name="O'Shaughnessy A."/>
            <person name="Dike S."/>
            <person name="Dedhia N."/>
            <person name="Preston R."/>
            <person name="Balija V."/>
            <person name="McCombie W.R."/>
            <person name="Chow T."/>
            <person name="Chen H."/>
            <person name="Chung M."/>
            <person name="Chen C."/>
            <person name="Shaw J."/>
            <person name="Wu H."/>
            <person name="Hsiao K."/>
            <person name="Chao Y."/>
            <person name="Chu M."/>
            <person name="Cheng C."/>
            <person name="Hour A."/>
            <person name="Lee P."/>
            <person name="Lin S."/>
            <person name="Lin Y."/>
            <person name="Liou J."/>
            <person name="Liu S."/>
            <person name="Hsing Y."/>
            <person name="Raghuvanshi S."/>
            <person name="Mohanty A."/>
            <person name="Bharti A.K."/>
            <person name="Gaur A."/>
            <person name="Gupta V."/>
            <person name="Kumar D."/>
            <person name="Ravi V."/>
            <person name="Vij S."/>
            <person name="Kapur A."/>
            <person name="Khurana P."/>
            <person name="Khurana P."/>
            <person name="Khurana J.P."/>
            <person name="Tyagi A.K."/>
            <person name="Gaikwad K."/>
            <person name="Singh A."/>
            <person name="Dalal V."/>
            <person name="Srivastava S."/>
            <person name="Dixit A."/>
            <person name="Pal A.K."/>
            <person name="Ghazi I.A."/>
            <person name="Yadav M."/>
            <person name="Pandit A."/>
            <person name="Bhargava A."/>
            <person name="Sureshbabu K."/>
            <person name="Batra K."/>
            <person name="Sharma T.R."/>
            <person name="Mohapatra T."/>
            <person name="Singh N.K."/>
            <person name="Messing J."/>
            <person name="Nelson A.B."/>
            <person name="Fuks G."/>
            <person name="Kavchok S."/>
            <person name="Keizer G."/>
            <person name="Linton E."/>
            <person name="Llaca V."/>
            <person name="Song R."/>
            <person name="Tanyolac B."/>
            <person name="Young S."/>
            <person name="Ho-Il K."/>
            <person name="Hahn J.H."/>
            <person name="Sangsakoo G."/>
            <person name="Vanavichit A."/>
            <person name="de Mattos Luiz.A.T."/>
            <person name="Zimmer P.D."/>
            <person name="Malone G."/>
            <person name="Dellagostin O."/>
            <person name="de Oliveira A.C."/>
            <person name="Bevan M."/>
            <person name="Bancroft I."/>
            <person name="Minx P."/>
            <person name="Cordum H."/>
            <person name="Wilson R."/>
            <person name="Cheng Z."/>
            <person name="Jin W."/>
            <person name="Jiang J."/>
            <person name="Leong S.A."/>
            <person name="Iwama H."/>
            <person name="Gojobori T."/>
            <person name="Itoh T."/>
            <person name="Niimura Y."/>
            <person name="Fujii Y."/>
            <person name="Habara T."/>
            <person name="Sakai H."/>
            <person name="Sato Y."/>
            <person name="Wilson G."/>
            <person name="Kumar K."/>
            <person name="McCouch S."/>
            <person name="Juretic N."/>
            <person name="Hoen D."/>
            <person name="Wright S."/>
            <person name="Bruskiewich R."/>
            <person name="Bureau T."/>
            <person name="Miyao A."/>
            <person name="Hirochika H."/>
            <person name="Nishikawa T."/>
            <person name="Kadowaki K."/>
            <person name="Sugiura M."/>
            <person name="Burr B."/>
            <person name="Sasaki T."/>
        </authorList>
    </citation>
    <scope>NUCLEOTIDE SEQUENCE [LARGE SCALE GENOMIC DNA]</scope>
    <source>
        <strain evidence="4">cv. Nipponbare</strain>
    </source>
</reference>
<dbReference type="Proteomes" id="UP000817658">
    <property type="component" value="Chromosome 1"/>
</dbReference>
<dbReference type="EMBL" id="AP004232">
    <property type="protein sequence ID" value="BAB90700.1"/>
    <property type="molecule type" value="Genomic_DNA"/>
</dbReference>
<reference evidence="2" key="1">
    <citation type="journal article" date="2002" name="Nature">
        <title>The genome sequence and structure of rice chromosome 1.</title>
        <authorList>
            <person name="Sasaki T."/>
            <person name="Matsumoto T."/>
            <person name="Yamamoto K."/>
            <person name="Sakata K."/>
            <person name="Baba T."/>
            <person name="Katayose Y."/>
            <person name="Wu J."/>
            <person name="Niimura Y."/>
            <person name="Cheng Z."/>
            <person name="Nagamura Y."/>
            <person name="Antonio B.A."/>
            <person name="Kanamori H."/>
            <person name="Hosokawa S."/>
            <person name="Masukawa M."/>
            <person name="Arikawa K."/>
            <person name="Chiden Y."/>
            <person name="Hayashi M."/>
            <person name="Okamoto M."/>
            <person name="Ando T."/>
            <person name="Aoki H."/>
            <person name="Arita K."/>
            <person name="Hamada M."/>
            <person name="Harada C."/>
            <person name="Hijishita S."/>
            <person name="Honda M."/>
            <person name="Ichikawa Y."/>
            <person name="Idonuma A."/>
            <person name="Iijima M."/>
            <person name="Ikeda M."/>
            <person name="Ikeno M."/>
            <person name="Itoh S."/>
            <person name="Itoh T."/>
            <person name="Itoh Y."/>
            <person name="Itoh Y."/>
            <person name="Iwabuchi A."/>
            <person name="Kamiya K."/>
            <person name="Karasawa W."/>
            <person name="Katagiri S."/>
            <person name="Kikuta A."/>
            <person name="Kobayashi N."/>
            <person name="Kono I."/>
            <person name="Machita K."/>
            <person name="Maehara T."/>
            <person name="Mizuno H."/>
            <person name="Mizubayashi T."/>
            <person name="Mukai Y."/>
            <person name="Nagasaki H."/>
            <person name="Nakashima M."/>
            <person name="Nakama Y."/>
            <person name="Nakamichi Y."/>
            <person name="Nakamura M."/>
            <person name="Namiki N."/>
            <person name="Negishi M."/>
            <person name="Ohta I."/>
            <person name="Ono N."/>
            <person name="Saji S."/>
            <person name="Sakai K."/>
            <person name="Shibata M."/>
            <person name="Shimokawa T."/>
            <person name="Shomura A."/>
            <person name="Song J."/>
            <person name="Takazaki Y."/>
            <person name="Terasawa K."/>
            <person name="Tsuji K."/>
            <person name="Waki K."/>
            <person name="Yamagata H."/>
            <person name="Yamane H."/>
            <person name="Yoshiki S."/>
            <person name="Yoshihara R."/>
            <person name="Yukawa K."/>
            <person name="Zhong H."/>
            <person name="Iwama H."/>
            <person name="Endo T."/>
            <person name="Ito H."/>
            <person name="Hahn J.H."/>
            <person name="Kim H.I."/>
            <person name="Eun M.Y."/>
            <person name="Yano M."/>
            <person name="Jiang J."/>
            <person name="Gojobori T."/>
        </authorList>
    </citation>
    <scope>NUCLEOTIDE SEQUENCE</scope>
</reference>
<name>Q8RV52_ORYSJ</name>